<feature type="transmembrane region" description="Helical" evidence="9">
    <location>
        <begin position="106"/>
        <end position="130"/>
    </location>
</feature>
<feature type="transmembrane region" description="Helical" evidence="9">
    <location>
        <begin position="6"/>
        <end position="29"/>
    </location>
</feature>
<proteinExistence type="inferred from homology"/>
<accession>H9UIN1</accession>
<comment type="subcellular location">
    <subcellularLocation>
        <location evidence="1">Cell inner membrane</location>
        <topology evidence="1">Multi-pass membrane protein</topology>
    </subcellularLocation>
</comment>
<keyword evidence="5 9" id="KW-0812">Transmembrane</keyword>
<evidence type="ECO:0000256" key="1">
    <source>
        <dbReference type="ARBA" id="ARBA00004429"/>
    </source>
</evidence>
<feature type="transmembrane region" description="Helical" evidence="9">
    <location>
        <begin position="41"/>
        <end position="59"/>
    </location>
</feature>
<keyword evidence="3" id="KW-1003">Cell membrane</keyword>
<dbReference type="Pfam" id="PF04143">
    <property type="entry name" value="Sulf_transp"/>
    <property type="match status" value="1"/>
</dbReference>
<dbReference type="eggNOG" id="COG2391">
    <property type="taxonomic scope" value="Bacteria"/>
</dbReference>
<dbReference type="PANTHER" id="PTHR30574">
    <property type="entry name" value="INNER MEMBRANE PROTEIN YEDE"/>
    <property type="match status" value="1"/>
</dbReference>
<keyword evidence="11" id="KW-1185">Reference proteome</keyword>
<evidence type="ECO:0000313" key="10">
    <source>
        <dbReference type="EMBL" id="AFG37374.1"/>
    </source>
</evidence>
<feature type="transmembrane region" description="Helical" evidence="9">
    <location>
        <begin position="237"/>
        <end position="256"/>
    </location>
</feature>
<evidence type="ECO:0000256" key="5">
    <source>
        <dbReference type="ARBA" id="ARBA00022692"/>
    </source>
</evidence>
<feature type="transmembrane region" description="Helical" evidence="9">
    <location>
        <begin position="277"/>
        <end position="297"/>
    </location>
</feature>
<dbReference type="RefSeq" id="WP_014455362.1">
    <property type="nucleotide sequence ID" value="NC_017098.1"/>
</dbReference>
<feature type="transmembrane region" description="Helical" evidence="9">
    <location>
        <begin position="158"/>
        <end position="176"/>
    </location>
</feature>
<dbReference type="OrthoDB" id="9794165at2"/>
<dbReference type="Proteomes" id="UP000007383">
    <property type="component" value="Chromosome"/>
</dbReference>
<evidence type="ECO:0000256" key="4">
    <source>
        <dbReference type="ARBA" id="ARBA00022519"/>
    </source>
</evidence>
<protein>
    <submittedName>
        <fullName evidence="10">Putative transporter component</fullName>
    </submittedName>
</protein>
<feature type="transmembrane region" description="Helical" evidence="9">
    <location>
        <begin position="71"/>
        <end position="94"/>
    </location>
</feature>
<keyword evidence="4" id="KW-0997">Cell inner membrane</keyword>
<evidence type="ECO:0000256" key="7">
    <source>
        <dbReference type="ARBA" id="ARBA00023136"/>
    </source>
</evidence>
<keyword evidence="2" id="KW-0813">Transport</keyword>
<evidence type="ECO:0000256" key="2">
    <source>
        <dbReference type="ARBA" id="ARBA00022448"/>
    </source>
</evidence>
<name>H9UIN1_SPIAZ</name>
<dbReference type="InterPro" id="IPR007272">
    <property type="entry name" value="Sulf_transp_TsuA/YedE"/>
</dbReference>
<dbReference type="GO" id="GO:0005886">
    <property type="term" value="C:plasma membrane"/>
    <property type="evidence" value="ECO:0007669"/>
    <property type="project" value="UniProtKB-SubCell"/>
</dbReference>
<keyword evidence="6 9" id="KW-1133">Transmembrane helix</keyword>
<dbReference type="PANTHER" id="PTHR30574:SF1">
    <property type="entry name" value="SULPHUR TRANSPORT DOMAIN-CONTAINING PROTEIN"/>
    <property type="match status" value="1"/>
</dbReference>
<sequence length="333" mass="35062">MIEIFGGAALGIALGWVLQSGGFCMNSAFRSILFEKDKSLLRAWLLVVLINVPAITLLQDFGVLYPQTAPLFWPALIVGGLMFGVGMVMAGGCASGTYYRAGRGMLGSWAALTGFLAGTAAMDGGALFGIQRVLRQPVLDVQGREATLFNLTGLESTGGRWLLVTLLMLPIIWYLLRAPKQKFLIGWGWQRTGLLVGLLALGAWLLSAAVGRDFGLSFTQPSTAFARMLIAGDGSGVGLPLYILLGVPLGAYLSAYRKGEAAWRAPDPRSLVRQAGGGLTMGLGASLAGGCNIGHGITGIATLGIGSMLGVLSIMAGCWIMTWMIIRSHRVPA</sequence>
<gene>
    <name evidence="10" type="ordered locus">Spiaf_1299</name>
</gene>
<reference evidence="11" key="1">
    <citation type="journal article" date="2013" name="Stand. Genomic Sci.">
        <title>Complete genome sequence of the halophilic bacterium Spirochaeta africana type strain (Z-7692(T)) from the alkaline Lake Magadi in the East African Rift.</title>
        <authorList>
            <person name="Liolos K."/>
            <person name="Abt B."/>
            <person name="Scheuner C."/>
            <person name="Teshima H."/>
            <person name="Held B."/>
            <person name="Lapidus A."/>
            <person name="Nolan M."/>
            <person name="Lucas S."/>
            <person name="Deshpande S."/>
            <person name="Cheng J.F."/>
            <person name="Tapia R."/>
            <person name="Goodwin L.A."/>
            <person name="Pitluck S."/>
            <person name="Pagani I."/>
            <person name="Ivanova N."/>
            <person name="Mavromatis K."/>
            <person name="Mikhailova N."/>
            <person name="Huntemann M."/>
            <person name="Pati A."/>
            <person name="Chen A."/>
            <person name="Palaniappan K."/>
            <person name="Land M."/>
            <person name="Rohde M."/>
            <person name="Tindall B.J."/>
            <person name="Detter J.C."/>
            <person name="Goker M."/>
            <person name="Bristow J."/>
            <person name="Eisen J.A."/>
            <person name="Markowitz V."/>
            <person name="Hugenholtz P."/>
            <person name="Woyke T."/>
            <person name="Klenk H.P."/>
            <person name="Kyrpides N.C."/>
        </authorList>
    </citation>
    <scope>NUCLEOTIDE SEQUENCE</scope>
    <source>
        <strain evidence="11">ATCC 700263 / DSM 8902 / Z-7692</strain>
    </source>
</reference>
<evidence type="ECO:0000256" key="3">
    <source>
        <dbReference type="ARBA" id="ARBA00022475"/>
    </source>
</evidence>
<organism evidence="10 11">
    <name type="scientific">Spirochaeta africana (strain ATCC 700263 / DSM 8902 / Z-7692)</name>
    <dbReference type="NCBI Taxonomy" id="889378"/>
    <lineage>
        <taxon>Bacteria</taxon>
        <taxon>Pseudomonadati</taxon>
        <taxon>Spirochaetota</taxon>
        <taxon>Spirochaetia</taxon>
        <taxon>Spirochaetales</taxon>
        <taxon>Spirochaetaceae</taxon>
        <taxon>Spirochaeta</taxon>
    </lineage>
</organism>
<dbReference type="EMBL" id="CP003282">
    <property type="protein sequence ID" value="AFG37374.1"/>
    <property type="molecule type" value="Genomic_DNA"/>
</dbReference>
<dbReference type="PATRIC" id="fig|889378.3.peg.1303"/>
<dbReference type="HOGENOM" id="CLU_050656_0_1_12"/>
<dbReference type="AlphaFoldDB" id="H9UIN1"/>
<evidence type="ECO:0000256" key="9">
    <source>
        <dbReference type="SAM" id="Phobius"/>
    </source>
</evidence>
<feature type="transmembrane region" description="Helical" evidence="9">
    <location>
        <begin position="188"/>
        <end position="210"/>
    </location>
</feature>
<evidence type="ECO:0000256" key="8">
    <source>
        <dbReference type="ARBA" id="ARBA00035655"/>
    </source>
</evidence>
<dbReference type="STRING" id="889378.Spiaf_1299"/>
<keyword evidence="7 9" id="KW-0472">Membrane</keyword>
<evidence type="ECO:0000256" key="6">
    <source>
        <dbReference type="ARBA" id="ARBA00022989"/>
    </source>
</evidence>
<feature type="transmembrane region" description="Helical" evidence="9">
    <location>
        <begin position="303"/>
        <end position="326"/>
    </location>
</feature>
<comment type="similarity">
    <text evidence="8">Belongs to the TsuA/YedE (TC 9.B.102) family.</text>
</comment>
<evidence type="ECO:0000313" key="11">
    <source>
        <dbReference type="Proteomes" id="UP000007383"/>
    </source>
</evidence>
<dbReference type="KEGG" id="sfc:Spiaf_1299"/>